<gene>
    <name evidence="1" type="ORF">U6A24_06655</name>
</gene>
<evidence type="ECO:0000313" key="1">
    <source>
        <dbReference type="EMBL" id="MEB3345130.1"/>
    </source>
</evidence>
<organism evidence="1 2">
    <name type="scientific">Aquimarina gracilis</name>
    <dbReference type="NCBI Taxonomy" id="874422"/>
    <lineage>
        <taxon>Bacteria</taxon>
        <taxon>Pseudomonadati</taxon>
        <taxon>Bacteroidota</taxon>
        <taxon>Flavobacteriia</taxon>
        <taxon>Flavobacteriales</taxon>
        <taxon>Flavobacteriaceae</taxon>
        <taxon>Aquimarina</taxon>
    </lineage>
</organism>
<reference evidence="1 2" key="1">
    <citation type="journal article" date="2013" name="Int. J. Syst. Evol. Microbiol.">
        <title>Aquimarina gracilis sp. nov., isolated from the gut microflora of a mussel, Mytilus coruscus, and emended description of Aquimarina spongiae.</title>
        <authorList>
            <person name="Park S.C."/>
            <person name="Choe H.N."/>
            <person name="Baik K.S."/>
            <person name="Seong C.N."/>
        </authorList>
    </citation>
    <scope>NUCLEOTIDE SEQUENCE [LARGE SCALE GENOMIC DNA]</scope>
    <source>
        <strain evidence="1 2">PSC32</strain>
    </source>
</reference>
<protein>
    <submittedName>
        <fullName evidence="1">Uncharacterized protein</fullName>
    </submittedName>
</protein>
<evidence type="ECO:0000313" key="2">
    <source>
        <dbReference type="Proteomes" id="UP001327027"/>
    </source>
</evidence>
<accession>A0ABU5ZSZ3</accession>
<dbReference type="EMBL" id="JAYKLX010000003">
    <property type="protein sequence ID" value="MEB3345130.1"/>
    <property type="molecule type" value="Genomic_DNA"/>
</dbReference>
<dbReference type="RefSeq" id="WP_324179164.1">
    <property type="nucleotide sequence ID" value="NZ_BAABAW010000008.1"/>
</dbReference>
<name>A0ABU5ZSZ3_9FLAO</name>
<keyword evidence="2" id="KW-1185">Reference proteome</keyword>
<comment type="caution">
    <text evidence="1">The sequence shown here is derived from an EMBL/GenBank/DDBJ whole genome shotgun (WGS) entry which is preliminary data.</text>
</comment>
<sequence>MLENISNLGKPLNKTEQNSIRGGIWDSLAECEANCEGICAIGYFGNRWACFE</sequence>
<proteinExistence type="predicted"/>
<dbReference type="Proteomes" id="UP001327027">
    <property type="component" value="Unassembled WGS sequence"/>
</dbReference>